<dbReference type="SUPFAM" id="SSF49493">
    <property type="entry name" value="HSP40/DnaJ peptide-binding domain"/>
    <property type="match status" value="2"/>
</dbReference>
<feature type="compositionally biased region" description="Low complexity" evidence="7">
    <location>
        <begin position="561"/>
        <end position="586"/>
    </location>
</feature>
<evidence type="ECO:0000259" key="8">
    <source>
        <dbReference type="PROSITE" id="PS50076"/>
    </source>
</evidence>
<dbReference type="PROSITE" id="PS51188">
    <property type="entry name" value="ZF_CR"/>
    <property type="match status" value="1"/>
</dbReference>
<dbReference type="PROSITE" id="PS50076">
    <property type="entry name" value="DNAJ_2"/>
    <property type="match status" value="1"/>
</dbReference>
<dbReference type="GO" id="GO:0051082">
    <property type="term" value="F:unfolded protein binding"/>
    <property type="evidence" value="ECO:0007669"/>
    <property type="project" value="InterPro"/>
</dbReference>
<evidence type="ECO:0000256" key="7">
    <source>
        <dbReference type="SAM" id="MobiDB-lite"/>
    </source>
</evidence>
<feature type="compositionally biased region" description="Basic and acidic residues" evidence="7">
    <location>
        <begin position="434"/>
        <end position="450"/>
    </location>
</feature>
<dbReference type="InterPro" id="IPR002939">
    <property type="entry name" value="DnaJ_C"/>
</dbReference>
<dbReference type="Gene3D" id="1.10.287.110">
    <property type="entry name" value="DnaJ domain"/>
    <property type="match status" value="1"/>
</dbReference>
<evidence type="ECO:0000256" key="2">
    <source>
        <dbReference type="ARBA" id="ARBA00022737"/>
    </source>
</evidence>
<evidence type="ECO:0000259" key="9">
    <source>
        <dbReference type="PROSITE" id="PS51188"/>
    </source>
</evidence>
<keyword evidence="3 6" id="KW-0863">Zinc-finger</keyword>
<feature type="region of interest" description="Disordered" evidence="7">
    <location>
        <begin position="561"/>
        <end position="652"/>
    </location>
</feature>
<dbReference type="PRINTS" id="PR00625">
    <property type="entry name" value="JDOMAIN"/>
</dbReference>
<feature type="compositionally biased region" description="Low complexity" evidence="7">
    <location>
        <begin position="640"/>
        <end position="651"/>
    </location>
</feature>
<reference evidence="10 11" key="1">
    <citation type="journal article" date="2023" name="Elife">
        <title>Identification of key yeast species and microbe-microbe interactions impacting larval growth of Drosophila in the wild.</title>
        <authorList>
            <person name="Mure A."/>
            <person name="Sugiura Y."/>
            <person name="Maeda R."/>
            <person name="Honda K."/>
            <person name="Sakurai N."/>
            <person name="Takahashi Y."/>
            <person name="Watada M."/>
            <person name="Katoh T."/>
            <person name="Gotoh A."/>
            <person name="Gotoh Y."/>
            <person name="Taniguchi I."/>
            <person name="Nakamura K."/>
            <person name="Hayashi T."/>
            <person name="Katayama T."/>
            <person name="Uemura T."/>
            <person name="Hattori Y."/>
        </authorList>
    </citation>
    <scope>NUCLEOTIDE SEQUENCE [LARGE SCALE GENOMIC DNA]</scope>
    <source>
        <strain evidence="10 11">PK-24</strain>
    </source>
</reference>
<evidence type="ECO:0000256" key="3">
    <source>
        <dbReference type="ARBA" id="ARBA00022771"/>
    </source>
</evidence>
<evidence type="ECO:0000313" key="10">
    <source>
        <dbReference type="EMBL" id="GMM43764.1"/>
    </source>
</evidence>
<gene>
    <name evidence="10" type="ORF">DAPK24_003390</name>
</gene>
<dbReference type="Pfam" id="PF01556">
    <property type="entry name" value="DnaJ_C"/>
    <property type="match status" value="1"/>
</dbReference>
<dbReference type="InterPro" id="IPR018253">
    <property type="entry name" value="DnaJ_domain_CS"/>
</dbReference>
<dbReference type="InterPro" id="IPR036410">
    <property type="entry name" value="HSP_DnaJ_Cys-rich_dom_sf"/>
</dbReference>
<keyword evidence="4 6" id="KW-0862">Zinc</keyword>
<dbReference type="EMBL" id="BTGB01000001">
    <property type="protein sequence ID" value="GMM43764.1"/>
    <property type="molecule type" value="Genomic_DNA"/>
</dbReference>
<dbReference type="Pfam" id="PF00226">
    <property type="entry name" value="DnaJ"/>
    <property type="match status" value="1"/>
</dbReference>
<keyword evidence="11" id="KW-1185">Reference proteome</keyword>
<dbReference type="SMART" id="SM00271">
    <property type="entry name" value="DnaJ"/>
    <property type="match status" value="1"/>
</dbReference>
<feature type="compositionally biased region" description="Polar residues" evidence="7">
    <location>
        <begin position="596"/>
        <end position="610"/>
    </location>
</feature>
<dbReference type="Proteomes" id="UP001378960">
    <property type="component" value="Unassembled WGS sequence"/>
</dbReference>
<feature type="region of interest" description="Disordered" evidence="7">
    <location>
        <begin position="407"/>
        <end position="479"/>
    </location>
</feature>
<dbReference type="FunFam" id="2.10.230.10:FF:000001">
    <property type="entry name" value="DnaJ subfamily A member 2"/>
    <property type="match status" value="1"/>
</dbReference>
<evidence type="ECO:0000256" key="6">
    <source>
        <dbReference type="PROSITE-ProRule" id="PRU00546"/>
    </source>
</evidence>
<keyword evidence="5" id="KW-0143">Chaperone</keyword>
<feature type="compositionally biased region" description="Polar residues" evidence="7">
    <location>
        <begin position="696"/>
        <end position="716"/>
    </location>
</feature>
<dbReference type="InterPro" id="IPR044713">
    <property type="entry name" value="DNJA1/2-like"/>
</dbReference>
<dbReference type="GO" id="GO:0030544">
    <property type="term" value="F:Hsp70 protein binding"/>
    <property type="evidence" value="ECO:0007669"/>
    <property type="project" value="InterPro"/>
</dbReference>
<keyword evidence="1 6" id="KW-0479">Metal-binding</keyword>
<feature type="compositionally biased region" description="Low complexity" evidence="7">
    <location>
        <begin position="468"/>
        <end position="477"/>
    </location>
</feature>
<evidence type="ECO:0008006" key="12">
    <source>
        <dbReference type="Google" id="ProtNLM"/>
    </source>
</evidence>
<dbReference type="GO" id="GO:0006457">
    <property type="term" value="P:protein folding"/>
    <property type="evidence" value="ECO:0007669"/>
    <property type="project" value="InterPro"/>
</dbReference>
<proteinExistence type="predicted"/>
<feature type="domain" description="J" evidence="8">
    <location>
        <begin position="6"/>
        <end position="76"/>
    </location>
</feature>
<dbReference type="Pfam" id="PF00684">
    <property type="entry name" value="DnaJ_CXXCXGXG"/>
    <property type="match status" value="1"/>
</dbReference>
<dbReference type="InterPro" id="IPR036869">
    <property type="entry name" value="J_dom_sf"/>
</dbReference>
<feature type="compositionally biased region" description="Basic and acidic residues" evidence="7">
    <location>
        <begin position="416"/>
        <end position="425"/>
    </location>
</feature>
<dbReference type="PROSITE" id="PS00636">
    <property type="entry name" value="DNAJ_1"/>
    <property type="match status" value="1"/>
</dbReference>
<dbReference type="PANTHER" id="PTHR43888">
    <property type="entry name" value="DNAJ-LIKE-2, ISOFORM A-RELATED"/>
    <property type="match status" value="1"/>
</dbReference>
<dbReference type="SUPFAM" id="SSF57938">
    <property type="entry name" value="DnaJ/Hsp40 cysteine-rich domain"/>
    <property type="match status" value="1"/>
</dbReference>
<feature type="compositionally biased region" description="Basic and acidic residues" evidence="7">
    <location>
        <begin position="615"/>
        <end position="633"/>
    </location>
</feature>
<dbReference type="Gene3D" id="2.60.260.20">
    <property type="entry name" value="Urease metallochaperone UreE, N-terminal domain"/>
    <property type="match status" value="2"/>
</dbReference>
<dbReference type="AlphaFoldDB" id="A0AAV5QX39"/>
<evidence type="ECO:0000256" key="1">
    <source>
        <dbReference type="ARBA" id="ARBA00022723"/>
    </source>
</evidence>
<organism evidence="10 11">
    <name type="scientific">Pichia kluyveri</name>
    <name type="common">Yeast</name>
    <dbReference type="NCBI Taxonomy" id="36015"/>
    <lineage>
        <taxon>Eukaryota</taxon>
        <taxon>Fungi</taxon>
        <taxon>Dikarya</taxon>
        <taxon>Ascomycota</taxon>
        <taxon>Saccharomycotina</taxon>
        <taxon>Pichiomycetes</taxon>
        <taxon>Pichiales</taxon>
        <taxon>Pichiaceae</taxon>
        <taxon>Pichia</taxon>
    </lineage>
</organism>
<dbReference type="InterPro" id="IPR001623">
    <property type="entry name" value="DnaJ_domain"/>
</dbReference>
<dbReference type="InterPro" id="IPR008971">
    <property type="entry name" value="HSP40/DnaJ_pept-bd"/>
</dbReference>
<feature type="domain" description="CR-type" evidence="9">
    <location>
        <begin position="217"/>
        <end position="298"/>
    </location>
</feature>
<dbReference type="CDD" id="cd10719">
    <property type="entry name" value="DnaJ_zf"/>
    <property type="match status" value="1"/>
</dbReference>
<dbReference type="SUPFAM" id="SSF46565">
    <property type="entry name" value="Chaperone J-domain"/>
    <property type="match status" value="1"/>
</dbReference>
<evidence type="ECO:0000256" key="5">
    <source>
        <dbReference type="ARBA" id="ARBA00023186"/>
    </source>
</evidence>
<keyword evidence="2" id="KW-0677">Repeat</keyword>
<dbReference type="Gene3D" id="2.10.230.10">
    <property type="entry name" value="Heat shock protein DnaJ, cysteine-rich domain"/>
    <property type="match status" value="1"/>
</dbReference>
<feature type="region of interest" description="Disordered" evidence="7">
    <location>
        <begin position="696"/>
        <end position="725"/>
    </location>
</feature>
<dbReference type="CDD" id="cd06257">
    <property type="entry name" value="DnaJ"/>
    <property type="match status" value="1"/>
</dbReference>
<dbReference type="InterPro" id="IPR001305">
    <property type="entry name" value="HSP_DnaJ_Cys-rich_dom"/>
</dbReference>
<evidence type="ECO:0000313" key="11">
    <source>
        <dbReference type="Proteomes" id="UP001378960"/>
    </source>
</evidence>
<sequence length="725" mass="81593">MVKETRLYELLNVSTEATEQEIKRAYRLLALKYHPDKQNTDNNNEKQRLTEIFQSISEAYDILSNKNKRYLYDNYGEDVAKNPNDNNLNFSNNNNNNNTQFNNNPFNSNQFDINEQINSHISQANEIFNNFFSDLKTSDFMNNFNTPPFGGNSNMNLHYDYSNNTNYNDNNHQVRNSRNDEFHENNYNQGNNKSHNLRKGKDIEDRINCSLLDYYYGKHIKLSLSKRIKCTKCNGTGGLKIYTCNDCCGLGYIVNEIRNGLMVQRTEMMCNRCQGTGEFIPKKYICDECDGNKLIDTKVIYDFKGPRGVSNGYRIVIPNAADEGIDLIPGDIILTLIDDKFGQNNKFKRFGNNLLTTIPIPLSQAICGGYIDYEHINGEIIKIFINRGEIKSTNHLKLLKGYGMPIHQSSSSIKSNKNDKSNKENKKNKKGNNRKNDSNDNHFNKYDDNKTTILDITSSDTNSEDDNTNNINNNNNTKGNKYGDLIIKFELIFPDVKSFTDKQFELMEQILASGVGDTINKNPRGGLVISSSSDDVDSSEDISLKMSNNNLDSSASSLSKAYKSSSSNFNSNSNSNSNTNSNNSDNGTESLLKAATNVNKMKNPVHSSTMKRGLSARDKGEEDEYAENHKGGDDNDESSDNSNNNNSNNNNKVHKIEYLSDLSNIDKMSISLTDFPILTSNEASLGNGENNISAKSTAETVKNMDNSFSTGGSIPRQSPKRAKRC</sequence>
<protein>
    <recommendedName>
        <fullName evidence="12">J domain-containing protein</fullName>
    </recommendedName>
</protein>
<name>A0AAV5QX39_PICKL</name>
<feature type="zinc finger region" description="CR-type" evidence="6">
    <location>
        <begin position="217"/>
        <end position="298"/>
    </location>
</feature>
<comment type="caution">
    <text evidence="10">The sequence shown here is derived from an EMBL/GenBank/DDBJ whole genome shotgun (WGS) entry which is preliminary data.</text>
</comment>
<evidence type="ECO:0000256" key="4">
    <source>
        <dbReference type="ARBA" id="ARBA00022833"/>
    </source>
</evidence>
<accession>A0AAV5QX39</accession>
<dbReference type="GO" id="GO:0008270">
    <property type="term" value="F:zinc ion binding"/>
    <property type="evidence" value="ECO:0007669"/>
    <property type="project" value="UniProtKB-KW"/>
</dbReference>